<comment type="caution">
    <text evidence="1">The sequence shown here is derived from an EMBL/GenBank/DDBJ whole genome shotgun (WGS) entry which is preliminary data.</text>
</comment>
<gene>
    <name evidence="1" type="ORF">SCF082_LOCUS48272</name>
</gene>
<sequence>MCQSGLCEAHAEVKIDLALPSGKEAESSLLDAVEKLASGLRDRAALRAFYKGFGWSDAQEYFSRMGETQVMVVDVDHNDSDDRLAIILLAFQVASANLERREAMPSATATIYLDARTYEHAGALTLWRTLQLATRLTRVLSPLAVQVLPIMSDLPTAFELIAGYLKVEKRGAALNEVSKG</sequence>
<evidence type="ECO:0000313" key="2">
    <source>
        <dbReference type="Proteomes" id="UP001642464"/>
    </source>
</evidence>
<dbReference type="Proteomes" id="UP001642464">
    <property type="component" value="Unassembled WGS sequence"/>
</dbReference>
<dbReference type="EMBL" id="CAXAMM010042160">
    <property type="protein sequence ID" value="CAK9103347.1"/>
    <property type="molecule type" value="Genomic_DNA"/>
</dbReference>
<evidence type="ECO:0000313" key="1">
    <source>
        <dbReference type="EMBL" id="CAK9103347.1"/>
    </source>
</evidence>
<accession>A0ABP0RRS5</accession>
<protein>
    <recommendedName>
        <fullName evidence="3">CRAL-TRIO domain-containing protein</fullName>
    </recommendedName>
</protein>
<evidence type="ECO:0008006" key="3">
    <source>
        <dbReference type="Google" id="ProtNLM"/>
    </source>
</evidence>
<reference evidence="1 2" key="1">
    <citation type="submission" date="2024-02" db="EMBL/GenBank/DDBJ databases">
        <authorList>
            <person name="Chen Y."/>
            <person name="Shah S."/>
            <person name="Dougan E. K."/>
            <person name="Thang M."/>
            <person name="Chan C."/>
        </authorList>
    </citation>
    <scope>NUCLEOTIDE SEQUENCE [LARGE SCALE GENOMIC DNA]</scope>
</reference>
<organism evidence="1 2">
    <name type="scientific">Durusdinium trenchii</name>
    <dbReference type="NCBI Taxonomy" id="1381693"/>
    <lineage>
        <taxon>Eukaryota</taxon>
        <taxon>Sar</taxon>
        <taxon>Alveolata</taxon>
        <taxon>Dinophyceae</taxon>
        <taxon>Suessiales</taxon>
        <taxon>Symbiodiniaceae</taxon>
        <taxon>Durusdinium</taxon>
    </lineage>
</organism>
<name>A0ABP0RRS5_9DINO</name>
<proteinExistence type="predicted"/>
<keyword evidence="2" id="KW-1185">Reference proteome</keyword>
<feature type="non-terminal residue" evidence="1">
    <location>
        <position position="180"/>
    </location>
</feature>